<dbReference type="EMBL" id="JAQQAF010000003">
    <property type="protein sequence ID" value="KAJ8497481.1"/>
    <property type="molecule type" value="Genomic_DNA"/>
</dbReference>
<organism evidence="2 3">
    <name type="scientific">Ensete ventricosum</name>
    <name type="common">Abyssinian banana</name>
    <name type="synonym">Musa ensete</name>
    <dbReference type="NCBI Taxonomy" id="4639"/>
    <lineage>
        <taxon>Eukaryota</taxon>
        <taxon>Viridiplantae</taxon>
        <taxon>Streptophyta</taxon>
        <taxon>Embryophyta</taxon>
        <taxon>Tracheophyta</taxon>
        <taxon>Spermatophyta</taxon>
        <taxon>Magnoliopsida</taxon>
        <taxon>Liliopsida</taxon>
        <taxon>Zingiberales</taxon>
        <taxon>Musaceae</taxon>
        <taxon>Ensete</taxon>
    </lineage>
</organism>
<evidence type="ECO:0000313" key="2">
    <source>
        <dbReference type="EMBL" id="KAJ8497481.1"/>
    </source>
</evidence>
<reference evidence="2 3" key="1">
    <citation type="submission" date="2022-12" db="EMBL/GenBank/DDBJ databases">
        <title>Chromosome-scale assembly of the Ensete ventricosum genome.</title>
        <authorList>
            <person name="Dussert Y."/>
            <person name="Stocks J."/>
            <person name="Wendawek A."/>
            <person name="Woldeyes F."/>
            <person name="Nichols R.A."/>
            <person name="Borrell J.S."/>
        </authorList>
    </citation>
    <scope>NUCLEOTIDE SEQUENCE [LARGE SCALE GENOMIC DNA]</scope>
    <source>
        <strain evidence="3">cv. Maze</strain>
        <tissue evidence="2">Seeds</tissue>
    </source>
</reference>
<dbReference type="AlphaFoldDB" id="A0AAV8RBT0"/>
<feature type="compositionally biased region" description="Low complexity" evidence="1">
    <location>
        <begin position="94"/>
        <end position="106"/>
    </location>
</feature>
<evidence type="ECO:0000313" key="3">
    <source>
        <dbReference type="Proteomes" id="UP001222027"/>
    </source>
</evidence>
<accession>A0AAV8RBT0</accession>
<dbReference type="PANTHER" id="PTHR37614:SF2">
    <property type="entry name" value="OS02G0121400 PROTEIN"/>
    <property type="match status" value="1"/>
</dbReference>
<keyword evidence="3" id="KW-1185">Reference proteome</keyword>
<protein>
    <submittedName>
        <fullName evidence="2">Uncharacterized protein</fullName>
    </submittedName>
</protein>
<name>A0AAV8RBT0_ENSVE</name>
<feature type="region of interest" description="Disordered" evidence="1">
    <location>
        <begin position="1"/>
        <end position="28"/>
    </location>
</feature>
<sequence length="265" mass="29445">MSTSMASEEVVRRGSDNDEGGGSNREEELEVALTLDSLPELFLASVHRAALHVLPDSLRWGFRKPRSLPGHPLMSSPPPPPLRDGEKNDDRGVTATATSSPSTPLSFQGSGGSEDIDVRPRPWEEHRKRDIKWVEEQHETMASCADGKANLERVREEYEANPSVLPAAAQLRHEKTLWVTGGDMVPVDPTAVDHRWAQSGSQRPAAGRVGLPDLNVTPDDEEGGWDLVWGWEQQHSTYKAATSALARRRRLQIRRAKRHSVVYDQ</sequence>
<dbReference type="Proteomes" id="UP001222027">
    <property type="component" value="Unassembled WGS sequence"/>
</dbReference>
<gene>
    <name evidence="2" type="ORF">OPV22_008033</name>
</gene>
<feature type="region of interest" description="Disordered" evidence="1">
    <location>
        <begin position="67"/>
        <end position="119"/>
    </location>
</feature>
<dbReference type="PANTHER" id="PTHR37614">
    <property type="entry name" value="OS02G0121400 PROTEIN"/>
    <property type="match status" value="1"/>
</dbReference>
<comment type="caution">
    <text evidence="2">The sequence shown here is derived from an EMBL/GenBank/DDBJ whole genome shotgun (WGS) entry which is preliminary data.</text>
</comment>
<feature type="compositionally biased region" description="Basic and acidic residues" evidence="1">
    <location>
        <begin position="83"/>
        <end position="92"/>
    </location>
</feature>
<proteinExistence type="predicted"/>
<evidence type="ECO:0000256" key="1">
    <source>
        <dbReference type="SAM" id="MobiDB-lite"/>
    </source>
</evidence>